<keyword evidence="3 6" id="KW-0479">Metal-binding</keyword>
<dbReference type="InterPro" id="IPR030991">
    <property type="entry name" value="c550_proteobact"/>
</dbReference>
<evidence type="ECO:0000256" key="4">
    <source>
        <dbReference type="ARBA" id="ARBA00022982"/>
    </source>
</evidence>
<keyword evidence="1" id="KW-0813">Transport</keyword>
<proteinExistence type="predicted"/>
<keyword evidence="5 6" id="KW-0408">Iron</keyword>
<evidence type="ECO:0000313" key="10">
    <source>
        <dbReference type="Proteomes" id="UP000218288"/>
    </source>
</evidence>
<dbReference type="Gene3D" id="1.10.760.10">
    <property type="entry name" value="Cytochrome c-like domain"/>
    <property type="match status" value="1"/>
</dbReference>
<accession>A0A161J7H5</accession>
<dbReference type="EMBL" id="AP014809">
    <property type="protein sequence ID" value="BAU93472.1"/>
    <property type="molecule type" value="Genomic_DNA"/>
</dbReference>
<sequence length="140" mass="14931">MKAAPLKGGLLAVGLVLSVSAAFGHGDVQPQPVDTTGLAPLGDAWREENPYRGDAKAIAIGDSGFNQNCARCHGLQVISGGLAPDLRYLPLGKEGDEYFVERVRHGATTNGVMKMPAFEGVLSQEALWAIRTYIEAKHEE</sequence>
<feature type="chain" id="PRO_5007824123" evidence="7">
    <location>
        <begin position="22"/>
        <end position="140"/>
    </location>
</feature>
<dbReference type="SUPFAM" id="SSF46626">
    <property type="entry name" value="Cytochrome c"/>
    <property type="match status" value="1"/>
</dbReference>
<evidence type="ECO:0000256" key="5">
    <source>
        <dbReference type="ARBA" id="ARBA00023004"/>
    </source>
</evidence>
<dbReference type="GO" id="GO:0046872">
    <property type="term" value="F:metal ion binding"/>
    <property type="evidence" value="ECO:0007669"/>
    <property type="project" value="UniProtKB-KW"/>
</dbReference>
<dbReference type="InterPro" id="IPR036909">
    <property type="entry name" value="Cyt_c-like_dom_sf"/>
</dbReference>
<dbReference type="PROSITE" id="PS51007">
    <property type="entry name" value="CYTC"/>
    <property type="match status" value="1"/>
</dbReference>
<name>A0A161J7H5_9HYPH</name>
<reference evidence="9 10" key="1">
    <citation type="journal article" date="2016" name="Genome Announc.">
        <title>Complete Genome Sequence of Methylobacterium populi P-1M, Isolated from Pink-Pigmented Household Biofilm.</title>
        <authorList>
            <person name="Morohoshi T."/>
            <person name="Ikeda T."/>
        </authorList>
    </citation>
    <scope>NUCLEOTIDE SEQUENCE [LARGE SCALE GENOMIC DNA]</scope>
    <source>
        <strain evidence="9 10">P-1M</strain>
    </source>
</reference>
<organism evidence="9 10">
    <name type="scientific">Methylorubrum populi</name>
    <dbReference type="NCBI Taxonomy" id="223967"/>
    <lineage>
        <taxon>Bacteria</taxon>
        <taxon>Pseudomonadati</taxon>
        <taxon>Pseudomonadota</taxon>
        <taxon>Alphaproteobacteria</taxon>
        <taxon>Hyphomicrobiales</taxon>
        <taxon>Methylobacteriaceae</taxon>
        <taxon>Methylorubrum</taxon>
    </lineage>
</organism>
<dbReference type="AlphaFoldDB" id="A0A161J7H5"/>
<dbReference type="InterPro" id="IPR051811">
    <property type="entry name" value="Cytochrome_c550/c551-like"/>
</dbReference>
<dbReference type="GO" id="GO:0009055">
    <property type="term" value="F:electron transfer activity"/>
    <property type="evidence" value="ECO:0007669"/>
    <property type="project" value="InterPro"/>
</dbReference>
<evidence type="ECO:0000256" key="1">
    <source>
        <dbReference type="ARBA" id="ARBA00022448"/>
    </source>
</evidence>
<keyword evidence="4" id="KW-0249">Electron transport</keyword>
<evidence type="ECO:0000313" key="9">
    <source>
        <dbReference type="EMBL" id="BAU93472.1"/>
    </source>
</evidence>
<dbReference type="GO" id="GO:0020037">
    <property type="term" value="F:heme binding"/>
    <property type="evidence" value="ECO:0007669"/>
    <property type="project" value="InterPro"/>
</dbReference>
<evidence type="ECO:0000256" key="2">
    <source>
        <dbReference type="ARBA" id="ARBA00022617"/>
    </source>
</evidence>
<feature type="domain" description="Cytochrome c" evidence="8">
    <location>
        <begin position="56"/>
        <end position="138"/>
    </location>
</feature>
<dbReference type="OrthoDB" id="9797504at2"/>
<dbReference type="Proteomes" id="UP000218288">
    <property type="component" value="Chromosome"/>
</dbReference>
<dbReference type="Pfam" id="PF13442">
    <property type="entry name" value="Cytochrome_CBB3"/>
    <property type="match status" value="1"/>
</dbReference>
<dbReference type="NCBIfam" id="TIGR04494">
    <property type="entry name" value="c550_PedF"/>
    <property type="match status" value="1"/>
</dbReference>
<evidence type="ECO:0000256" key="7">
    <source>
        <dbReference type="SAM" id="SignalP"/>
    </source>
</evidence>
<evidence type="ECO:0000259" key="8">
    <source>
        <dbReference type="PROSITE" id="PS51007"/>
    </source>
</evidence>
<feature type="signal peptide" evidence="7">
    <location>
        <begin position="1"/>
        <end position="21"/>
    </location>
</feature>
<dbReference type="PANTHER" id="PTHR37823:SF4">
    <property type="entry name" value="MENAQUINOL-CYTOCHROME C REDUCTASE CYTOCHROME B_C SUBUNIT"/>
    <property type="match status" value="1"/>
</dbReference>
<keyword evidence="7" id="KW-0732">Signal</keyword>
<dbReference type="PANTHER" id="PTHR37823">
    <property type="entry name" value="CYTOCHROME C-553-LIKE"/>
    <property type="match status" value="1"/>
</dbReference>
<keyword evidence="2 6" id="KW-0349">Heme</keyword>
<gene>
    <name evidence="9" type="ORF">MPPM_4867</name>
</gene>
<evidence type="ECO:0000256" key="3">
    <source>
        <dbReference type="ARBA" id="ARBA00022723"/>
    </source>
</evidence>
<evidence type="ECO:0000256" key="6">
    <source>
        <dbReference type="PROSITE-ProRule" id="PRU00433"/>
    </source>
</evidence>
<protein>
    <submittedName>
        <fullName evidence="9">Cytochrome c550</fullName>
    </submittedName>
</protein>
<dbReference type="RefSeq" id="WP_017483748.1">
    <property type="nucleotide sequence ID" value="NZ_AP014809.1"/>
</dbReference>
<dbReference type="InterPro" id="IPR009056">
    <property type="entry name" value="Cyt_c-like_dom"/>
</dbReference>